<keyword evidence="5" id="KW-0378">Hydrolase</keyword>
<dbReference type="Gene3D" id="3.90.220.20">
    <property type="entry name" value="DNA methylase specificity domains"/>
    <property type="match status" value="2"/>
</dbReference>
<evidence type="ECO:0000313" key="6">
    <source>
        <dbReference type="Proteomes" id="UP001300496"/>
    </source>
</evidence>
<gene>
    <name evidence="5" type="ORF">N4R40_02415</name>
</gene>
<accession>A0ABT2P9W1</accession>
<comment type="similarity">
    <text evidence="1">Belongs to the type-I restriction system S methylase family.</text>
</comment>
<organism evidence="5 6">
    <name type="scientific">Microbacterium memoriense</name>
    <dbReference type="NCBI Taxonomy" id="2978350"/>
    <lineage>
        <taxon>Bacteria</taxon>
        <taxon>Bacillati</taxon>
        <taxon>Actinomycetota</taxon>
        <taxon>Actinomycetes</taxon>
        <taxon>Micrococcales</taxon>
        <taxon>Microbacteriaceae</taxon>
        <taxon>Microbacterium</taxon>
    </lineage>
</organism>
<sequence>MTWETVPLGELVELRYGKALKAEDREGTSYPVIGSGGVVGSHADASVHEPTIVIGRKGSIGSLTYAADGCWPIDTAYFIILRTEVDLRWLYWTMQSLGLESMNRSAAVPGLNRNDVYRARIPLPPLTEQRRIAAILDEADALRTLHRGSLENLERLRVAHFETSFANARFAPTVIADVVAEVPNALRTGPFGSDLLHSEFVDDGVPVLGIDNVVSNEFVWAKPRFITQEKYESLKRYTVRGGDVLITIMGTVGRCGVVPDDIDQAINTKHLCCITLDQSRCLPDYLHDYFLYHPTAREYLRKTAKGAVMDGLNMGIIKQMPIVLPSIEAQHHYVSQITEVSTLADTAKSRDVDTLFASLQHRAFRGEL</sequence>
<dbReference type="GO" id="GO:0004519">
    <property type="term" value="F:endonuclease activity"/>
    <property type="evidence" value="ECO:0007669"/>
    <property type="project" value="UniProtKB-KW"/>
</dbReference>
<feature type="domain" description="Type I restriction modification DNA specificity" evidence="4">
    <location>
        <begin position="205"/>
        <end position="341"/>
    </location>
</feature>
<reference evidence="5 6" key="1">
    <citation type="journal article" date="2024" name="Int. J. Syst. Evol. Microbiol.">
        <title>Microbacterium memoriense sp. nov., a member of the Actinomycetota from marine beach sediment of the north coast of Portugal.</title>
        <authorList>
            <person name="Santos J.D.N.D."/>
            <person name="Klimek D."/>
            <person name="Calusinska M."/>
            <person name="Lobo-da-Cunha A."/>
            <person name="Catita J."/>
            <person name="Goncalves H."/>
            <person name="Gonzalez I."/>
            <person name="Lage O.M."/>
        </authorList>
    </citation>
    <scope>NUCLEOTIDE SEQUENCE [LARGE SCALE GENOMIC DNA]</scope>
    <source>
        <strain evidence="5 6">PMIC_1C1B</strain>
    </source>
</reference>
<evidence type="ECO:0000256" key="3">
    <source>
        <dbReference type="ARBA" id="ARBA00023125"/>
    </source>
</evidence>
<dbReference type="InterPro" id="IPR000055">
    <property type="entry name" value="Restrct_endonuc_typeI_TRD"/>
</dbReference>
<keyword evidence="3" id="KW-0238">DNA-binding</keyword>
<name>A0ABT2P9W1_9MICO</name>
<dbReference type="EC" id="3.1.21.-" evidence="5"/>
<keyword evidence="5" id="KW-0540">Nuclease</keyword>
<dbReference type="PANTHER" id="PTHR30408">
    <property type="entry name" value="TYPE-1 RESTRICTION ENZYME ECOKI SPECIFICITY PROTEIN"/>
    <property type="match status" value="1"/>
</dbReference>
<evidence type="ECO:0000313" key="5">
    <source>
        <dbReference type="EMBL" id="MCT9001224.1"/>
    </source>
</evidence>
<dbReference type="SUPFAM" id="SSF116734">
    <property type="entry name" value="DNA methylase specificity domain"/>
    <property type="match status" value="2"/>
</dbReference>
<dbReference type="CDD" id="cd17256">
    <property type="entry name" value="RMtype1_S_EcoJA65PI-TRD1-CR1_like"/>
    <property type="match status" value="1"/>
</dbReference>
<keyword evidence="6" id="KW-1185">Reference proteome</keyword>
<dbReference type="GO" id="GO:0016787">
    <property type="term" value="F:hydrolase activity"/>
    <property type="evidence" value="ECO:0007669"/>
    <property type="project" value="UniProtKB-KW"/>
</dbReference>
<comment type="caution">
    <text evidence="5">The sequence shown here is derived from an EMBL/GenBank/DDBJ whole genome shotgun (WGS) entry which is preliminary data.</text>
</comment>
<dbReference type="InterPro" id="IPR044946">
    <property type="entry name" value="Restrct_endonuc_typeI_TRD_sf"/>
</dbReference>
<protein>
    <submittedName>
        <fullName evidence="5">Restriction endonuclease subunit S</fullName>
        <ecNumber evidence="5">3.1.21.-</ecNumber>
    </submittedName>
</protein>
<evidence type="ECO:0000256" key="1">
    <source>
        <dbReference type="ARBA" id="ARBA00010923"/>
    </source>
</evidence>
<proteinExistence type="inferred from homology"/>
<feature type="domain" description="Type I restriction modification DNA specificity" evidence="4">
    <location>
        <begin position="2"/>
        <end position="155"/>
    </location>
</feature>
<dbReference type="EMBL" id="JAODOR010000003">
    <property type="protein sequence ID" value="MCT9001224.1"/>
    <property type="molecule type" value="Genomic_DNA"/>
</dbReference>
<dbReference type="RefSeq" id="WP_261605772.1">
    <property type="nucleotide sequence ID" value="NZ_JAODOR010000003.1"/>
</dbReference>
<dbReference type="CDD" id="cd17267">
    <property type="entry name" value="RMtype1_S_EcoAO83I-TRD1-CR1_like"/>
    <property type="match status" value="1"/>
</dbReference>
<dbReference type="Pfam" id="PF01420">
    <property type="entry name" value="Methylase_S"/>
    <property type="match status" value="2"/>
</dbReference>
<keyword evidence="2" id="KW-0680">Restriction system</keyword>
<evidence type="ECO:0000259" key="4">
    <source>
        <dbReference type="Pfam" id="PF01420"/>
    </source>
</evidence>
<dbReference type="InterPro" id="IPR052021">
    <property type="entry name" value="Type-I_RS_S_subunit"/>
</dbReference>
<dbReference type="PANTHER" id="PTHR30408:SF12">
    <property type="entry name" value="TYPE I RESTRICTION ENZYME MJAVIII SPECIFICITY SUBUNIT"/>
    <property type="match status" value="1"/>
</dbReference>
<keyword evidence="5" id="KW-0255">Endonuclease</keyword>
<evidence type="ECO:0000256" key="2">
    <source>
        <dbReference type="ARBA" id="ARBA00022747"/>
    </source>
</evidence>
<dbReference type="Proteomes" id="UP001300496">
    <property type="component" value="Unassembled WGS sequence"/>
</dbReference>